<evidence type="ECO:0000313" key="3">
    <source>
        <dbReference type="Proteomes" id="UP000221165"/>
    </source>
</evidence>
<proteinExistence type="predicted"/>
<feature type="region of interest" description="Disordered" evidence="1">
    <location>
        <begin position="86"/>
        <end position="113"/>
    </location>
</feature>
<accession>A0A2C6L3H3</accession>
<dbReference type="AlphaFoldDB" id="A0A2C6L3H3"/>
<organism evidence="2 3">
    <name type="scientific">Cystoisospora suis</name>
    <dbReference type="NCBI Taxonomy" id="483139"/>
    <lineage>
        <taxon>Eukaryota</taxon>
        <taxon>Sar</taxon>
        <taxon>Alveolata</taxon>
        <taxon>Apicomplexa</taxon>
        <taxon>Conoidasida</taxon>
        <taxon>Coccidia</taxon>
        <taxon>Eucoccidiorida</taxon>
        <taxon>Eimeriorina</taxon>
        <taxon>Sarcocystidae</taxon>
        <taxon>Cystoisospora</taxon>
    </lineage>
</organism>
<protein>
    <submittedName>
        <fullName evidence="2">Uncharacterized protein</fullName>
    </submittedName>
</protein>
<reference evidence="2 3" key="1">
    <citation type="journal article" date="2017" name="Int. J. Parasitol.">
        <title>The genome of the protozoan parasite Cystoisospora suis and a reverse vaccinology approach to identify vaccine candidates.</title>
        <authorList>
            <person name="Palmieri N."/>
            <person name="Shrestha A."/>
            <person name="Ruttkowski B."/>
            <person name="Beck T."/>
            <person name="Vogl C."/>
            <person name="Tomley F."/>
            <person name="Blake D.P."/>
            <person name="Joachim A."/>
        </authorList>
    </citation>
    <scope>NUCLEOTIDE SEQUENCE [LARGE SCALE GENOMIC DNA]</scope>
    <source>
        <strain evidence="2 3">Wien I</strain>
    </source>
</reference>
<comment type="caution">
    <text evidence="2">The sequence shown here is derived from an EMBL/GenBank/DDBJ whole genome shotgun (WGS) entry which is preliminary data.</text>
</comment>
<evidence type="ECO:0000256" key="1">
    <source>
        <dbReference type="SAM" id="MobiDB-lite"/>
    </source>
</evidence>
<sequence>MAANTCNRSCSACVRVFATRSLIGFGEQGGQPSRHSGRVSQRPPNATCTLGHWFTTENVRHAGNRHAARRRIQQKAWHPKRLSVLKRGKVTKHVSPVAPWRQSKERDDEELTE</sequence>
<dbReference type="GeneID" id="94427058"/>
<evidence type="ECO:0000313" key="2">
    <source>
        <dbReference type="EMBL" id="PHJ22498.1"/>
    </source>
</evidence>
<name>A0A2C6L3H3_9APIC</name>
<feature type="region of interest" description="Disordered" evidence="1">
    <location>
        <begin position="26"/>
        <end position="46"/>
    </location>
</feature>
<feature type="compositionally biased region" description="Polar residues" evidence="1">
    <location>
        <begin position="30"/>
        <end position="46"/>
    </location>
</feature>
<gene>
    <name evidence="2" type="ORF">CSUI_003651</name>
</gene>
<keyword evidence="3" id="KW-1185">Reference proteome</keyword>
<dbReference type="EMBL" id="MIGC01001652">
    <property type="protein sequence ID" value="PHJ22498.1"/>
    <property type="molecule type" value="Genomic_DNA"/>
</dbReference>
<dbReference type="RefSeq" id="XP_067924175.1">
    <property type="nucleotide sequence ID" value="XM_068063847.1"/>
</dbReference>
<dbReference type="Proteomes" id="UP000221165">
    <property type="component" value="Unassembled WGS sequence"/>
</dbReference>
<dbReference type="VEuPathDB" id="ToxoDB:CSUI_003651"/>